<evidence type="ECO:0000313" key="2">
    <source>
        <dbReference type="Proteomes" id="UP001162164"/>
    </source>
</evidence>
<accession>A0ABQ9JZA6</accession>
<gene>
    <name evidence="1" type="ORF">NQ317_003475</name>
</gene>
<comment type="caution">
    <text evidence="1">The sequence shown here is derived from an EMBL/GenBank/DDBJ whole genome shotgun (WGS) entry which is preliminary data.</text>
</comment>
<organism evidence="1 2">
    <name type="scientific">Molorchus minor</name>
    <dbReference type="NCBI Taxonomy" id="1323400"/>
    <lineage>
        <taxon>Eukaryota</taxon>
        <taxon>Metazoa</taxon>
        <taxon>Ecdysozoa</taxon>
        <taxon>Arthropoda</taxon>
        <taxon>Hexapoda</taxon>
        <taxon>Insecta</taxon>
        <taxon>Pterygota</taxon>
        <taxon>Neoptera</taxon>
        <taxon>Endopterygota</taxon>
        <taxon>Coleoptera</taxon>
        <taxon>Polyphaga</taxon>
        <taxon>Cucujiformia</taxon>
        <taxon>Chrysomeloidea</taxon>
        <taxon>Cerambycidae</taxon>
        <taxon>Lamiinae</taxon>
        <taxon>Monochamini</taxon>
        <taxon>Molorchus</taxon>
    </lineage>
</organism>
<protein>
    <submittedName>
        <fullName evidence="1">Uncharacterized protein</fullName>
    </submittedName>
</protein>
<dbReference type="EMBL" id="JAPWTJ010000066">
    <property type="protein sequence ID" value="KAJ8983686.1"/>
    <property type="molecule type" value="Genomic_DNA"/>
</dbReference>
<keyword evidence="2" id="KW-1185">Reference proteome</keyword>
<name>A0ABQ9JZA6_9CUCU</name>
<proteinExistence type="predicted"/>
<sequence length="162" mass="18599">MADLHKLEGFSHVHVQTCKDALVRRNYFYSVSHADEYLNLPQNEIAELLKDFSIGLVGRMWYQHDGASHHNHDLCQQQDGRWGINSVNVYYKQAIMSDYLAKLKSENPDVAARYCQKLSIINDVDPYSLKESDLSYNAVDFPPVNNMDIVSYLVLTTSFYTG</sequence>
<evidence type="ECO:0000313" key="1">
    <source>
        <dbReference type="EMBL" id="KAJ8983686.1"/>
    </source>
</evidence>
<reference evidence="1" key="1">
    <citation type="journal article" date="2023" name="Insect Mol. Biol.">
        <title>Genome sequencing provides insights into the evolution of gene families encoding plant cell wall-degrading enzymes in longhorned beetles.</title>
        <authorList>
            <person name="Shin N.R."/>
            <person name="Okamura Y."/>
            <person name="Kirsch R."/>
            <person name="Pauchet Y."/>
        </authorList>
    </citation>
    <scope>NUCLEOTIDE SEQUENCE</scope>
    <source>
        <strain evidence="1">MMC_N1</strain>
    </source>
</reference>
<dbReference type="Proteomes" id="UP001162164">
    <property type="component" value="Unassembled WGS sequence"/>
</dbReference>